<evidence type="ECO:0000313" key="2">
    <source>
        <dbReference type="Proteomes" id="UP000006420"/>
    </source>
</evidence>
<name>F8X0I4_9BACT</name>
<dbReference type="eggNOG" id="COG0457">
    <property type="taxonomic scope" value="Bacteria"/>
</dbReference>
<evidence type="ECO:0000313" key="1">
    <source>
        <dbReference type="EMBL" id="EGK03536.1"/>
    </source>
</evidence>
<dbReference type="STRING" id="742767.HMPREF9456_01603"/>
<organism evidence="1 2">
    <name type="scientific">Dysgonomonas mossii DSM 22836</name>
    <dbReference type="NCBI Taxonomy" id="742767"/>
    <lineage>
        <taxon>Bacteria</taxon>
        <taxon>Pseudomonadati</taxon>
        <taxon>Bacteroidota</taxon>
        <taxon>Bacteroidia</taxon>
        <taxon>Bacteroidales</taxon>
        <taxon>Dysgonomonadaceae</taxon>
        <taxon>Dysgonomonas</taxon>
    </lineage>
</organism>
<keyword evidence="2" id="KW-1185">Reference proteome</keyword>
<proteinExistence type="predicted"/>
<dbReference type="RefSeq" id="WP_006842974.1">
    <property type="nucleotide sequence ID" value="NZ_AQWJ01000003.1"/>
</dbReference>
<dbReference type="AlphaFoldDB" id="F8X0I4"/>
<dbReference type="EMBL" id="ADLW01000006">
    <property type="protein sequence ID" value="EGK03536.1"/>
    <property type="molecule type" value="Genomic_DNA"/>
</dbReference>
<dbReference type="OrthoDB" id="4827574at2"/>
<accession>F8X0I4</accession>
<reference evidence="1 2" key="1">
    <citation type="submission" date="2011-04" db="EMBL/GenBank/DDBJ databases">
        <title>The Genome Sequence of Dysgonomonas mossii DSM 22836.</title>
        <authorList>
            <consortium name="The Broad Institute Genome Sequencing Platform"/>
            <person name="Earl A."/>
            <person name="Ward D."/>
            <person name="Feldgarden M."/>
            <person name="Gevers D."/>
            <person name="Pudlo N."/>
            <person name="Martens E."/>
            <person name="Allen-Vercoe E."/>
            <person name="Young S.K."/>
            <person name="Zeng Q."/>
            <person name="Gargeya S."/>
            <person name="Fitzgerald M."/>
            <person name="Haas B."/>
            <person name="Abouelleil A."/>
            <person name="Alvarado L."/>
            <person name="Arachchi H.M."/>
            <person name="Berlin A."/>
            <person name="Brown A."/>
            <person name="Chapman S.B."/>
            <person name="Chen Z."/>
            <person name="Dunbar C."/>
            <person name="Freedman E."/>
            <person name="Gearin G."/>
            <person name="Gellesch M."/>
            <person name="Goldberg J."/>
            <person name="Griggs A."/>
            <person name="Gujja S."/>
            <person name="Heiman D."/>
            <person name="Howarth C."/>
            <person name="Larson L."/>
            <person name="Lui A."/>
            <person name="MacDonald P.J.P."/>
            <person name="Mehta T."/>
            <person name="Montmayeur A."/>
            <person name="Murphy C."/>
            <person name="Neiman D."/>
            <person name="Pearson M."/>
            <person name="Priest M."/>
            <person name="Roberts A."/>
            <person name="Saif S."/>
            <person name="Shea T."/>
            <person name="Shenoy N."/>
            <person name="Sisk P."/>
            <person name="Stolte C."/>
            <person name="Sykes S."/>
            <person name="Yandava C."/>
            <person name="Wortman J."/>
            <person name="Nusbaum C."/>
            <person name="Birren B."/>
        </authorList>
    </citation>
    <scope>NUCLEOTIDE SEQUENCE [LARGE SCALE GENOMIC DNA]</scope>
    <source>
        <strain evidence="1 2">DSM 22836</strain>
    </source>
</reference>
<dbReference type="Proteomes" id="UP000006420">
    <property type="component" value="Unassembled WGS sequence"/>
</dbReference>
<sequence>MQNSFKSRVTKFWSSFSEEESQIREMMNNKVEGETLLNFVDSILQIAFHKIYFEMGINNEGKYELILTPEGDRSRLMQLHYWLQHAPQELCEKWNFYSSKPAHAKAGSTLTMYGIEIGENDIEIYPEIENERPKVNIEIYSSKLMALDEDQRYSMLFIYLDQFIGELYTMEYIGSITFVNERTKKQTVKITELRSFINKTIEENSWPKFDNPTEIYTGYRIEPKENSDWTLREDIFSGYTSCSSILNDFYGKKTVRFNKAKQDGVVFGFAFFENINVPRADIINFRGEIEDKIVEETVPYGIANTIGGATGFHFSYIDFIIYDYAAFINIVKRILSTYNFEEFGYSDFSIESKPVLFN</sequence>
<comment type="caution">
    <text evidence="1">The sequence shown here is derived from an EMBL/GenBank/DDBJ whole genome shotgun (WGS) entry which is preliminary data.</text>
</comment>
<gene>
    <name evidence="1" type="ORF">HMPREF9456_01603</name>
</gene>
<protein>
    <submittedName>
        <fullName evidence="1">Uncharacterized protein</fullName>
    </submittedName>
</protein>
<dbReference type="HOGENOM" id="CLU_042374_0_0_10"/>
<dbReference type="GeneID" id="78082256"/>